<feature type="transmembrane region" description="Helical" evidence="7">
    <location>
        <begin position="204"/>
        <end position="222"/>
    </location>
</feature>
<evidence type="ECO:0000256" key="4">
    <source>
        <dbReference type="ARBA" id="ARBA00022692"/>
    </source>
</evidence>
<dbReference type="PANTHER" id="PTHR42709:SF6">
    <property type="entry name" value="UNDECAPRENYL PHOSPHATE TRANSPORTER A"/>
    <property type="match status" value="1"/>
</dbReference>
<feature type="domain" description="VTT" evidence="8">
    <location>
        <begin position="62"/>
        <end position="188"/>
    </location>
</feature>
<feature type="transmembrane region" description="Helical" evidence="7">
    <location>
        <begin position="85"/>
        <end position="104"/>
    </location>
</feature>
<proteinExistence type="inferred from homology"/>
<dbReference type="Pfam" id="PF09335">
    <property type="entry name" value="VTT_dom"/>
    <property type="match status" value="1"/>
</dbReference>
<evidence type="ECO:0000259" key="8">
    <source>
        <dbReference type="Pfam" id="PF09335"/>
    </source>
</evidence>
<evidence type="ECO:0000256" key="5">
    <source>
        <dbReference type="ARBA" id="ARBA00022989"/>
    </source>
</evidence>
<evidence type="ECO:0000256" key="7">
    <source>
        <dbReference type="SAM" id="Phobius"/>
    </source>
</evidence>
<dbReference type="InterPro" id="IPR051311">
    <property type="entry name" value="DedA_domain"/>
</dbReference>
<keyword evidence="5 7" id="KW-1133">Transmembrane helix</keyword>
<comment type="subcellular location">
    <subcellularLocation>
        <location evidence="1">Cell membrane</location>
        <topology evidence="1">Multi-pass membrane protein</topology>
    </subcellularLocation>
</comment>
<keyword evidence="10" id="KW-1185">Reference proteome</keyword>
<dbReference type="EMBL" id="FXZM01000002">
    <property type="protein sequence ID" value="SMY11036.1"/>
    <property type="molecule type" value="Genomic_DNA"/>
</dbReference>
<evidence type="ECO:0000256" key="2">
    <source>
        <dbReference type="ARBA" id="ARBA00010792"/>
    </source>
</evidence>
<dbReference type="OrthoDB" id="9813426at2"/>
<evidence type="ECO:0000256" key="3">
    <source>
        <dbReference type="ARBA" id="ARBA00022475"/>
    </source>
</evidence>
<evidence type="ECO:0000313" key="10">
    <source>
        <dbReference type="Proteomes" id="UP000234462"/>
    </source>
</evidence>
<evidence type="ECO:0000256" key="1">
    <source>
        <dbReference type="ARBA" id="ARBA00004651"/>
    </source>
</evidence>
<dbReference type="GO" id="GO:0005886">
    <property type="term" value="C:plasma membrane"/>
    <property type="evidence" value="ECO:0007669"/>
    <property type="project" value="UniProtKB-SubCell"/>
</dbReference>
<keyword evidence="6 7" id="KW-0472">Membrane</keyword>
<reference evidence="10" key="1">
    <citation type="submission" date="2017-03" db="EMBL/GenBank/DDBJ databases">
        <authorList>
            <person name="Monnet C."/>
        </authorList>
    </citation>
    <scope>NUCLEOTIDE SEQUENCE [LARGE SCALE GENOMIC DNA]</scope>
    <source>
        <strain evidence="10">SJ5-8</strain>
    </source>
</reference>
<dbReference type="InterPro" id="IPR032816">
    <property type="entry name" value="VTT_dom"/>
</dbReference>
<dbReference type="AlphaFoldDB" id="A0A2H1L2B0"/>
<gene>
    <name evidence="9" type="ORF">BJEO58_00617</name>
</gene>
<organism evidence="9 10">
    <name type="scientific">Brevibacterium jeotgali</name>
    <dbReference type="NCBI Taxonomy" id="1262550"/>
    <lineage>
        <taxon>Bacteria</taxon>
        <taxon>Bacillati</taxon>
        <taxon>Actinomycetota</taxon>
        <taxon>Actinomycetes</taxon>
        <taxon>Micrococcales</taxon>
        <taxon>Brevibacteriaceae</taxon>
        <taxon>Brevibacterium</taxon>
    </lineage>
</organism>
<dbReference type="PANTHER" id="PTHR42709">
    <property type="entry name" value="ALKALINE PHOSPHATASE LIKE PROTEIN"/>
    <property type="match status" value="1"/>
</dbReference>
<keyword evidence="4 7" id="KW-0812">Transmembrane</keyword>
<comment type="similarity">
    <text evidence="2">Belongs to the DedA family.</text>
</comment>
<accession>A0A2H1L2B0</accession>
<evidence type="ECO:0000313" key="9">
    <source>
        <dbReference type="EMBL" id="SMY11036.1"/>
    </source>
</evidence>
<keyword evidence="3" id="KW-1003">Cell membrane</keyword>
<feature type="transmembrane region" description="Helical" evidence="7">
    <location>
        <begin position="168"/>
        <end position="192"/>
    </location>
</feature>
<dbReference type="Proteomes" id="UP000234462">
    <property type="component" value="Unassembled WGS sequence"/>
</dbReference>
<name>A0A2H1L2B0_9MICO</name>
<evidence type="ECO:0000256" key="6">
    <source>
        <dbReference type="ARBA" id="ARBA00023136"/>
    </source>
</evidence>
<protein>
    <submittedName>
        <fullName evidence="9">Membrane protein DedA, SNARE-associated domain</fullName>
    </submittedName>
</protein>
<sequence>MLARMPVSLIAQVRTPASSVEAAAPSPSLTDRFTEWVVTVMETVGAPGVGLLVALENLFPPIPSELILPLAGFTASLGEMSLVSAIAWATIGSVVGALALYWVGRAFGHERISRWAGMLPLVDPDDVDRAVEWFGRHGRRAVFVGRMIPIFRSLISIPAGIERMSQSWFLLLTMAGSLIWNTVFVLLGFWVGENYTVIEEYAGWFQRVVIVLVIAVVTWWIIRRVRRNRARRPGDGPGTPATGA</sequence>